<dbReference type="PIRSF" id="PIRSF000728">
    <property type="entry name" value="NAGK"/>
    <property type="match status" value="1"/>
</dbReference>
<feature type="binding site" evidence="9">
    <location>
        <position position="63"/>
    </location>
    <ligand>
        <name>substrate</name>
    </ligand>
</feature>
<dbReference type="InterPro" id="IPR004662">
    <property type="entry name" value="AcgluKinase_fam"/>
</dbReference>
<organism evidence="11 12">
    <name type="scientific">Terrihalobacillus insolitus</name>
    <dbReference type="NCBI Taxonomy" id="2950438"/>
    <lineage>
        <taxon>Bacteria</taxon>
        <taxon>Bacillati</taxon>
        <taxon>Bacillota</taxon>
        <taxon>Bacilli</taxon>
        <taxon>Bacillales</taxon>
        <taxon>Bacillaceae</taxon>
        <taxon>Terrihalobacillus</taxon>
    </lineage>
</organism>
<evidence type="ECO:0000256" key="8">
    <source>
        <dbReference type="ARBA" id="ARBA00048141"/>
    </source>
</evidence>
<keyword evidence="5 9" id="KW-0547">Nucleotide-binding</keyword>
<dbReference type="InterPro" id="IPR036393">
    <property type="entry name" value="AceGlu_kinase-like_sf"/>
</dbReference>
<comment type="subcellular location">
    <subcellularLocation>
        <location evidence="9">Cytoplasm</location>
    </subcellularLocation>
</comment>
<name>A0A9X3WRC1_9BACI</name>
<feature type="binding site" evidence="9">
    <location>
        <position position="157"/>
    </location>
    <ligand>
        <name>substrate</name>
    </ligand>
</feature>
<dbReference type="Gene3D" id="3.40.1160.10">
    <property type="entry name" value="Acetylglutamate kinase-like"/>
    <property type="match status" value="1"/>
</dbReference>
<dbReference type="HAMAP" id="MF_00082">
    <property type="entry name" value="ArgB"/>
    <property type="match status" value="1"/>
</dbReference>
<dbReference type="AlphaFoldDB" id="A0A9X3WRC1"/>
<evidence type="ECO:0000256" key="3">
    <source>
        <dbReference type="ARBA" id="ARBA00022605"/>
    </source>
</evidence>
<dbReference type="FunFam" id="3.40.1160.10:FF:000004">
    <property type="entry name" value="Acetylglutamate kinase"/>
    <property type="match status" value="1"/>
</dbReference>
<reference evidence="11" key="1">
    <citation type="submission" date="2022-06" db="EMBL/GenBank/DDBJ databases">
        <title>Aquibacillus sp. a new bacterium isolated from soil saline samples.</title>
        <authorList>
            <person name="Galisteo C."/>
            <person name="De La Haba R."/>
            <person name="Sanchez-Porro C."/>
            <person name="Ventosa A."/>
        </authorList>
    </citation>
    <scope>NUCLEOTIDE SEQUENCE</scope>
    <source>
        <strain evidence="11">3ASR75-11</strain>
    </source>
</reference>
<dbReference type="NCBIfam" id="TIGR00761">
    <property type="entry name" value="argB"/>
    <property type="match status" value="1"/>
</dbReference>
<dbReference type="GO" id="GO:0003991">
    <property type="term" value="F:acetylglutamate kinase activity"/>
    <property type="evidence" value="ECO:0007669"/>
    <property type="project" value="UniProtKB-UniRule"/>
</dbReference>
<dbReference type="PANTHER" id="PTHR23342:SF0">
    <property type="entry name" value="N-ACETYLGLUTAMATE SYNTHASE, MITOCHONDRIAL"/>
    <property type="match status" value="1"/>
</dbReference>
<keyword evidence="6 9" id="KW-0418">Kinase</keyword>
<dbReference type="EC" id="2.7.2.8" evidence="9"/>
<comment type="similarity">
    <text evidence="9">Belongs to the acetylglutamate kinase family. ArgB subfamily.</text>
</comment>
<comment type="catalytic activity">
    <reaction evidence="8 9">
        <text>N-acetyl-L-glutamate + ATP = N-acetyl-L-glutamyl 5-phosphate + ADP</text>
        <dbReference type="Rhea" id="RHEA:14629"/>
        <dbReference type="ChEBI" id="CHEBI:30616"/>
        <dbReference type="ChEBI" id="CHEBI:44337"/>
        <dbReference type="ChEBI" id="CHEBI:57936"/>
        <dbReference type="ChEBI" id="CHEBI:456216"/>
        <dbReference type="EC" id="2.7.2.8"/>
    </reaction>
</comment>
<feature type="site" description="Transition state stabilizer" evidence="9">
    <location>
        <position position="219"/>
    </location>
</feature>
<evidence type="ECO:0000313" key="12">
    <source>
        <dbReference type="Proteomes" id="UP001145050"/>
    </source>
</evidence>
<dbReference type="GO" id="GO:0005737">
    <property type="term" value="C:cytoplasm"/>
    <property type="evidence" value="ECO:0007669"/>
    <property type="project" value="UniProtKB-SubCell"/>
</dbReference>
<proteinExistence type="inferred from homology"/>
<comment type="caution">
    <text evidence="11">The sequence shown here is derived from an EMBL/GenBank/DDBJ whole genome shotgun (WGS) entry which is preliminary data.</text>
</comment>
<gene>
    <name evidence="9 11" type="primary">argB</name>
    <name evidence="11" type="ORF">NC797_08035</name>
</gene>
<evidence type="ECO:0000256" key="1">
    <source>
        <dbReference type="ARBA" id="ARBA00004828"/>
    </source>
</evidence>
<keyword evidence="7 9" id="KW-0067">ATP-binding</keyword>
<dbReference type="CDD" id="cd04238">
    <property type="entry name" value="AAK_NAGK-like"/>
    <property type="match status" value="1"/>
</dbReference>
<comment type="function">
    <text evidence="9">Catalyzes the ATP-dependent phosphorylation of N-acetyl-L-glutamate.</text>
</comment>
<dbReference type="InterPro" id="IPR037528">
    <property type="entry name" value="ArgB"/>
</dbReference>
<dbReference type="Proteomes" id="UP001145050">
    <property type="component" value="Unassembled WGS sequence"/>
</dbReference>
<dbReference type="PANTHER" id="PTHR23342">
    <property type="entry name" value="N-ACETYLGLUTAMATE SYNTHASE"/>
    <property type="match status" value="1"/>
</dbReference>
<evidence type="ECO:0000259" key="10">
    <source>
        <dbReference type="Pfam" id="PF00696"/>
    </source>
</evidence>
<evidence type="ECO:0000256" key="2">
    <source>
        <dbReference type="ARBA" id="ARBA00022571"/>
    </source>
</evidence>
<protein>
    <recommendedName>
        <fullName evidence="9">Acetylglutamate kinase</fullName>
        <ecNumber evidence="9">2.7.2.8</ecNumber>
    </recommendedName>
    <alternativeName>
        <fullName evidence="9">N-acetyl-L-glutamate 5-phosphotransferase</fullName>
    </alternativeName>
    <alternativeName>
        <fullName evidence="9">NAG kinase</fullName>
        <shortName evidence="9">NAGK</shortName>
    </alternativeName>
</protein>
<accession>A0A9X3WRC1</accession>
<keyword evidence="4 9" id="KW-0808">Transferase</keyword>
<sequence length="268" mass="28643">MNYMIIKCGGSVLDALPLSFYENIVDLHKAGNIVPIIVHGGGPIISSYLKKHGVKTSFVQGLRVTTDEVLDVVEMALSGSVNKKIVRKLNHVDGNAYGISGVDGGLLTATKITGEVDLGFVGEVTHVKRAIIDRIAEQGYIPVLSPLALDTSGQRYNINADMAASAIAQALGAKLCFISDIPGIYTMENGEKKVFRHLSEQKINQLINEQVIYGGMIPKVQSALKALSDQVPEVAIINGKEKGSIIQHASGKSVGTKITLESEVAHIE</sequence>
<keyword evidence="9" id="KW-0963">Cytoplasm</keyword>
<evidence type="ECO:0000313" key="11">
    <source>
        <dbReference type="EMBL" id="MDC3424457.1"/>
    </source>
</evidence>
<evidence type="ECO:0000256" key="4">
    <source>
        <dbReference type="ARBA" id="ARBA00022679"/>
    </source>
</evidence>
<keyword evidence="12" id="KW-1185">Reference proteome</keyword>
<evidence type="ECO:0000256" key="9">
    <source>
        <dbReference type="HAMAP-Rule" id="MF_00082"/>
    </source>
</evidence>
<evidence type="ECO:0000256" key="5">
    <source>
        <dbReference type="ARBA" id="ARBA00022741"/>
    </source>
</evidence>
<evidence type="ECO:0000256" key="7">
    <source>
        <dbReference type="ARBA" id="ARBA00022840"/>
    </source>
</evidence>
<dbReference type="InterPro" id="IPR001048">
    <property type="entry name" value="Asp/Glu/Uridylate_kinase"/>
</dbReference>
<dbReference type="EMBL" id="JAMQKB010000006">
    <property type="protein sequence ID" value="MDC3424457.1"/>
    <property type="molecule type" value="Genomic_DNA"/>
</dbReference>
<keyword evidence="2 9" id="KW-0055">Arginine biosynthesis</keyword>
<dbReference type="Pfam" id="PF00696">
    <property type="entry name" value="AA_kinase"/>
    <property type="match status" value="1"/>
</dbReference>
<dbReference type="RefSeq" id="WP_272436262.1">
    <property type="nucleotide sequence ID" value="NZ_JAMQKB010000006.1"/>
</dbReference>
<feature type="binding site" evidence="9">
    <location>
        <begin position="41"/>
        <end position="42"/>
    </location>
    <ligand>
        <name>substrate</name>
    </ligand>
</feature>
<keyword evidence="3 9" id="KW-0028">Amino-acid biosynthesis</keyword>
<feature type="site" description="Transition state stabilizer" evidence="9">
    <location>
        <position position="7"/>
    </location>
</feature>
<evidence type="ECO:0000256" key="6">
    <source>
        <dbReference type="ARBA" id="ARBA00022777"/>
    </source>
</evidence>
<dbReference type="GO" id="GO:0005524">
    <property type="term" value="F:ATP binding"/>
    <property type="evidence" value="ECO:0007669"/>
    <property type="project" value="UniProtKB-UniRule"/>
</dbReference>
<dbReference type="SUPFAM" id="SSF53633">
    <property type="entry name" value="Carbamate kinase-like"/>
    <property type="match status" value="1"/>
</dbReference>
<comment type="pathway">
    <text evidence="1 9">Amino-acid biosynthesis; L-arginine biosynthesis; N(2)-acetyl-L-ornithine from L-glutamate: step 2/4.</text>
</comment>
<dbReference type="GO" id="GO:0042450">
    <property type="term" value="P:L-arginine biosynthetic process via ornithine"/>
    <property type="evidence" value="ECO:0007669"/>
    <property type="project" value="UniProtKB-UniRule"/>
</dbReference>
<feature type="domain" description="Aspartate/glutamate/uridylate kinase" evidence="10">
    <location>
        <begin position="4"/>
        <end position="238"/>
    </location>
</feature>